<reference evidence="2 3" key="1">
    <citation type="journal article" date="2012" name="J. Bacteriol.">
        <title>Complete Genome Sequence of the Fruiting Myxobacterium Corallococcus coralloides DSM 2259.</title>
        <authorList>
            <person name="Huntley S."/>
            <person name="Zhang Y."/>
            <person name="Treuner-Lange A."/>
            <person name="Kneip S."/>
            <person name="Sensen C.W."/>
            <person name="Sogaard-Andersen L."/>
        </authorList>
    </citation>
    <scope>NUCLEOTIDE SEQUENCE [LARGE SCALE GENOMIC DNA]</scope>
    <source>
        <strain evidence="3">ATCC 25202 / DSM 2259 / NBRC 100086 / M2</strain>
    </source>
</reference>
<evidence type="ECO:0008006" key="4">
    <source>
        <dbReference type="Google" id="ProtNLM"/>
    </source>
</evidence>
<organism evidence="2 3">
    <name type="scientific">Corallococcus coralloides (strain ATCC 25202 / DSM 2259 / NBRC 100086 / M2)</name>
    <name type="common">Myxococcus coralloides</name>
    <dbReference type="NCBI Taxonomy" id="1144275"/>
    <lineage>
        <taxon>Bacteria</taxon>
        <taxon>Pseudomonadati</taxon>
        <taxon>Myxococcota</taxon>
        <taxon>Myxococcia</taxon>
        <taxon>Myxococcales</taxon>
        <taxon>Cystobacterineae</taxon>
        <taxon>Myxococcaceae</taxon>
        <taxon>Corallococcus</taxon>
    </lineage>
</organism>
<dbReference type="KEGG" id="ccx:COCOR_05945"/>
<accession>H8MJL1</accession>
<keyword evidence="3" id="KW-1185">Reference proteome</keyword>
<dbReference type="InterPro" id="IPR011051">
    <property type="entry name" value="RmlC_Cupin_sf"/>
</dbReference>
<gene>
    <name evidence="2" type="ordered locus">COCOR_05945</name>
</gene>
<evidence type="ECO:0000256" key="1">
    <source>
        <dbReference type="SAM" id="MobiDB-lite"/>
    </source>
</evidence>
<sequence>MVDPFTLLNPPWLRSLAMRLRGGPAPEDCQERVSLPEGSLWSRRLRGPSRWLVCEEGQVWLTLEGDPHDHVLGAGDTLEVQAGHMVVQALRASRFNLSDCRTGSSREAGTPSPKAWVDSPHGLDYLHR</sequence>
<dbReference type="AlphaFoldDB" id="H8MJL1"/>
<dbReference type="Pfam" id="PF11142">
    <property type="entry name" value="DUF2917"/>
    <property type="match status" value="1"/>
</dbReference>
<dbReference type="HOGENOM" id="CLU_171035_0_0_7"/>
<proteinExistence type="predicted"/>
<dbReference type="STRING" id="1144275.COCOR_05945"/>
<dbReference type="Proteomes" id="UP000007587">
    <property type="component" value="Chromosome"/>
</dbReference>
<dbReference type="EMBL" id="CP003389">
    <property type="protein sequence ID" value="AFE06666.1"/>
    <property type="molecule type" value="Genomic_DNA"/>
</dbReference>
<feature type="region of interest" description="Disordered" evidence="1">
    <location>
        <begin position="101"/>
        <end position="128"/>
    </location>
</feature>
<reference evidence="3" key="2">
    <citation type="submission" date="2012-03" db="EMBL/GenBank/DDBJ databases">
        <title>Genome sequence of the fruiting myxobacterium Corallococcus coralloides DSM 2259.</title>
        <authorList>
            <person name="Huntley S."/>
            <person name="Zhang Y."/>
            <person name="Treuner-Lange A."/>
            <person name="Sensen C.W."/>
            <person name="Sogaard-Andersen L."/>
        </authorList>
    </citation>
    <scope>NUCLEOTIDE SEQUENCE [LARGE SCALE GENOMIC DNA]</scope>
    <source>
        <strain evidence="3">ATCC 25202 / DSM 2259 / NBRC 100086 / M2</strain>
    </source>
</reference>
<evidence type="ECO:0000313" key="2">
    <source>
        <dbReference type="EMBL" id="AFE06666.1"/>
    </source>
</evidence>
<protein>
    <recommendedName>
        <fullName evidence="4">DUF2917 domain-containing protein</fullName>
    </recommendedName>
</protein>
<dbReference type="SUPFAM" id="SSF51182">
    <property type="entry name" value="RmlC-like cupins"/>
    <property type="match status" value="1"/>
</dbReference>
<name>H8MJL1_CORCM</name>
<dbReference type="InParanoid" id="H8MJL1"/>
<evidence type="ECO:0000313" key="3">
    <source>
        <dbReference type="Proteomes" id="UP000007587"/>
    </source>
</evidence>
<dbReference type="RefSeq" id="WP_014398733.1">
    <property type="nucleotide sequence ID" value="NC_017030.1"/>
</dbReference>
<dbReference type="InterPro" id="IPR021317">
    <property type="entry name" value="DUF2917"/>
</dbReference>